<organism evidence="5 6">
    <name type="scientific">Kocuria aegyptia</name>
    <dbReference type="NCBI Taxonomy" id="330943"/>
    <lineage>
        <taxon>Bacteria</taxon>
        <taxon>Bacillati</taxon>
        <taxon>Actinomycetota</taxon>
        <taxon>Actinomycetes</taxon>
        <taxon>Micrococcales</taxon>
        <taxon>Micrococcaceae</taxon>
        <taxon>Kocuria</taxon>
    </lineage>
</organism>
<dbReference type="EMBL" id="BAAAOA010000004">
    <property type="protein sequence ID" value="GAA1746430.1"/>
    <property type="molecule type" value="Genomic_DNA"/>
</dbReference>
<feature type="region of interest" description="Disordered" evidence="3">
    <location>
        <begin position="476"/>
        <end position="568"/>
    </location>
</feature>
<dbReference type="Proteomes" id="UP001501204">
    <property type="component" value="Unassembled WGS sequence"/>
</dbReference>
<keyword evidence="6" id="KW-1185">Reference proteome</keyword>
<reference evidence="6" key="1">
    <citation type="journal article" date="2019" name="Int. J. Syst. Evol. Microbiol.">
        <title>The Global Catalogue of Microorganisms (GCM) 10K type strain sequencing project: providing services to taxonomists for standard genome sequencing and annotation.</title>
        <authorList>
            <consortium name="The Broad Institute Genomics Platform"/>
            <consortium name="The Broad Institute Genome Sequencing Center for Infectious Disease"/>
            <person name="Wu L."/>
            <person name="Ma J."/>
        </authorList>
    </citation>
    <scope>NUCLEOTIDE SEQUENCE [LARGE SCALE GENOMIC DNA]</scope>
    <source>
        <strain evidence="6">JCM 14735</strain>
    </source>
</reference>
<protein>
    <submittedName>
        <fullName evidence="5">Polysaccharide biosynthesis tyrosine autokinase</fullName>
    </submittedName>
</protein>
<dbReference type="InterPro" id="IPR050445">
    <property type="entry name" value="Bact_polysacc_biosynth/exp"/>
</dbReference>
<feature type="transmembrane region" description="Helical" evidence="4">
    <location>
        <begin position="26"/>
        <end position="47"/>
    </location>
</feature>
<evidence type="ECO:0000313" key="6">
    <source>
        <dbReference type="Proteomes" id="UP001501204"/>
    </source>
</evidence>
<gene>
    <name evidence="5" type="ORF">GCM10009767_01300</name>
</gene>
<dbReference type="InterPro" id="IPR033756">
    <property type="entry name" value="YlxH/NBP35"/>
</dbReference>
<keyword evidence="1" id="KW-0547">Nucleotide-binding</keyword>
<evidence type="ECO:0000256" key="4">
    <source>
        <dbReference type="SAM" id="Phobius"/>
    </source>
</evidence>
<feature type="compositionally biased region" description="Low complexity" evidence="3">
    <location>
        <begin position="557"/>
        <end position="568"/>
    </location>
</feature>
<dbReference type="InterPro" id="IPR027417">
    <property type="entry name" value="P-loop_NTPase"/>
</dbReference>
<evidence type="ECO:0000313" key="5">
    <source>
        <dbReference type="EMBL" id="GAA1746430.1"/>
    </source>
</evidence>
<keyword evidence="4" id="KW-0812">Transmembrane</keyword>
<dbReference type="NCBIfam" id="TIGR01007">
    <property type="entry name" value="eps_fam"/>
    <property type="match status" value="1"/>
</dbReference>
<proteinExistence type="predicted"/>
<feature type="compositionally biased region" description="Basic and acidic residues" evidence="3">
    <location>
        <begin position="539"/>
        <end position="549"/>
    </location>
</feature>
<evidence type="ECO:0000256" key="3">
    <source>
        <dbReference type="SAM" id="MobiDB-lite"/>
    </source>
</evidence>
<evidence type="ECO:0000256" key="2">
    <source>
        <dbReference type="ARBA" id="ARBA00022840"/>
    </source>
</evidence>
<dbReference type="SUPFAM" id="SSF52540">
    <property type="entry name" value="P-loop containing nucleoside triphosphate hydrolases"/>
    <property type="match status" value="1"/>
</dbReference>
<keyword evidence="4" id="KW-0472">Membrane</keyword>
<dbReference type="Pfam" id="PF10609">
    <property type="entry name" value="ParA"/>
    <property type="match status" value="1"/>
</dbReference>
<dbReference type="InterPro" id="IPR005702">
    <property type="entry name" value="Wzc-like_C"/>
</dbReference>
<dbReference type="PANTHER" id="PTHR32309">
    <property type="entry name" value="TYROSINE-PROTEIN KINASE"/>
    <property type="match status" value="1"/>
</dbReference>
<comment type="caution">
    <text evidence="5">The sequence shown here is derived from an EMBL/GenBank/DDBJ whole genome shotgun (WGS) entry which is preliminary data.</text>
</comment>
<name>A0ABP4W6E8_9MICC</name>
<dbReference type="CDD" id="cd05387">
    <property type="entry name" value="BY-kinase"/>
    <property type="match status" value="1"/>
</dbReference>
<keyword evidence="4" id="KW-1133">Transmembrane helix</keyword>
<keyword evidence="2" id="KW-0067">ATP-binding</keyword>
<accession>A0ABP4W6E8</accession>
<feature type="compositionally biased region" description="Polar residues" evidence="3">
    <location>
        <begin position="508"/>
        <end position="523"/>
    </location>
</feature>
<sequence length="568" mass="60335">MENLGFEAERHPPLNIRDHLRLLRTYWRSMGVLVLAGILGALAWSLLQPKIYESRASALVVTTGASDVSSFLVGDNLAKSKATSYELLAVSRPIAEQVIDDLNLDMTPEAILQQVRATNPADSVEVRITVETDTPEKAEAVANAWVSALAEQVQRVEAMAQDDNSGASVVIQPLSNASLPLAPSSPNLKLNLALGLVGGLGLGIIYVFARYKLDRRIRSVEELRDRFGVTVLGAIPADERLADHREIVETGFSAGRGHHEFSEALRELRTNLSFVSVDNPPKMIVVTSSLPGEGKSSITANLAVAIASTGRNVVVVDGDLRRPVITDLFGLVPGVGVTDVLTGQVQVDEVLQTYDKFPNLQVLGAGRTAPNPTELLSSKAMHNMLETLAEDALVLVDAPPLLPVTDAALLTASADGAIIVATAQRTTTDELAKSLENLHQVHGNVLGVVLNRVPTTGADAGYYGYYGKSYYANSDEQAAPRTGSQPVVAAPAGKQQPWGTATRPESGEAQQSVMPRAEQQLTAPSAEDAAPAPRAQKTKTPDSPEHETFGLEAWGRSGSSSGSTSTQG</sequence>
<feature type="transmembrane region" description="Helical" evidence="4">
    <location>
        <begin position="190"/>
        <end position="209"/>
    </location>
</feature>
<dbReference type="PANTHER" id="PTHR32309:SF13">
    <property type="entry name" value="FERRIC ENTEROBACTIN TRANSPORT PROTEIN FEPE"/>
    <property type="match status" value="1"/>
</dbReference>
<dbReference type="Gene3D" id="3.40.50.300">
    <property type="entry name" value="P-loop containing nucleotide triphosphate hydrolases"/>
    <property type="match status" value="1"/>
</dbReference>
<evidence type="ECO:0000256" key="1">
    <source>
        <dbReference type="ARBA" id="ARBA00022741"/>
    </source>
</evidence>